<evidence type="ECO:0008006" key="4">
    <source>
        <dbReference type="Google" id="ProtNLM"/>
    </source>
</evidence>
<gene>
    <name evidence="2" type="ORF">EXN23_10820</name>
</gene>
<accession>A0ABY3BPP0</accession>
<protein>
    <recommendedName>
        <fullName evidence="4">DUF3102 domain-containing protein</fullName>
    </recommendedName>
</protein>
<reference evidence="2 3" key="1">
    <citation type="journal article" date="2019" name="Appl. Microbiol. Biotechnol.">
        <title>Differential efficiency of wild type rhizogenic strains for rol gene transformation of plants.</title>
        <authorList>
            <person name="Desmet S."/>
            <person name="De Keyser E."/>
            <person name="Van Vaerenbergh J."/>
            <person name="Baeyen S."/>
            <person name="Van Huylenbroeck J."/>
            <person name="Geelen D."/>
            <person name="Dhooghe E."/>
        </authorList>
    </citation>
    <scope>NUCLEOTIDE SEQUENCE [LARGE SCALE GENOMIC DNA]</scope>
    <source>
        <strain evidence="2 3">GBBC3283</strain>
    </source>
</reference>
<feature type="region of interest" description="Disordered" evidence="1">
    <location>
        <begin position="163"/>
        <end position="210"/>
    </location>
</feature>
<feature type="compositionally biased region" description="Basic and acidic residues" evidence="1">
    <location>
        <begin position="163"/>
        <end position="207"/>
    </location>
</feature>
<feature type="compositionally biased region" description="Basic and acidic residues" evidence="1">
    <location>
        <begin position="17"/>
        <end position="31"/>
    </location>
</feature>
<organism evidence="2 3">
    <name type="scientific">Agrobacterium salinitolerans</name>
    <dbReference type="NCBI Taxonomy" id="1183413"/>
    <lineage>
        <taxon>Bacteria</taxon>
        <taxon>Pseudomonadati</taxon>
        <taxon>Pseudomonadota</taxon>
        <taxon>Alphaproteobacteria</taxon>
        <taxon>Hyphomicrobiales</taxon>
        <taxon>Rhizobiaceae</taxon>
        <taxon>Rhizobium/Agrobacterium group</taxon>
        <taxon>Agrobacterium</taxon>
    </lineage>
</organism>
<dbReference type="EMBL" id="SGNZ01000005">
    <property type="protein sequence ID" value="TRA93177.1"/>
    <property type="molecule type" value="Genomic_DNA"/>
</dbReference>
<evidence type="ECO:0000313" key="3">
    <source>
        <dbReference type="Proteomes" id="UP000319481"/>
    </source>
</evidence>
<evidence type="ECO:0000256" key="1">
    <source>
        <dbReference type="SAM" id="MobiDB-lite"/>
    </source>
</evidence>
<dbReference type="Proteomes" id="UP000319481">
    <property type="component" value="Unassembled WGS sequence"/>
</dbReference>
<evidence type="ECO:0000313" key="2">
    <source>
        <dbReference type="EMBL" id="TRA93177.1"/>
    </source>
</evidence>
<keyword evidence="3" id="KW-1185">Reference proteome</keyword>
<comment type="caution">
    <text evidence="2">The sequence shown here is derived from an EMBL/GenBank/DDBJ whole genome shotgun (WGS) entry which is preliminary data.</text>
</comment>
<feature type="compositionally biased region" description="Polar residues" evidence="1">
    <location>
        <begin position="1"/>
        <end position="16"/>
    </location>
</feature>
<name>A0ABY3BPP0_9HYPH</name>
<dbReference type="RefSeq" id="WP_142912690.1">
    <property type="nucleotide sequence ID" value="NZ_JAPZLP010000003.1"/>
</dbReference>
<sequence>MSTAPSSRKPNAGHSSSADEKSDNPKKDTSKKPLTLTEQIMELHKSFKKRRKAHRKAVRSDIVKAVTIGLKLGKNKRDWRDFCQNAWGKTTPPKEDQIDQAVRFAIKFMVGTGKSAQKKASFYYNAVALPIEEGLTGKALKDRLKKEGLKNLATAYAEYKKETKEGSGVSHRSEEDDTEKAPKASRAVKAEPDKKTEKARDPDRPDRAASNTAFTWKAIMKCKSSKVSPTHYKVGEKIKITATIEEVDVPLMLLVHKVKRVVHPADKS</sequence>
<proteinExistence type="predicted"/>
<feature type="region of interest" description="Disordered" evidence="1">
    <location>
        <begin position="1"/>
        <end position="37"/>
    </location>
</feature>